<dbReference type="GO" id="GO:0006412">
    <property type="term" value="P:translation"/>
    <property type="evidence" value="ECO:0007669"/>
    <property type="project" value="InterPro"/>
</dbReference>
<dbReference type="AlphaFoldDB" id="A0A0B0PBN0"/>
<dbReference type="InterPro" id="IPR005822">
    <property type="entry name" value="Ribosomal_uL13"/>
</dbReference>
<comment type="similarity">
    <text evidence="1">Belongs to the universal ribosomal protein uL13 family.</text>
</comment>
<sequence>MNYKIWENKAITLGKCLTVFISVKHFQEKKQHDLSFLFAFPFPFPHPFWEEFALIRDKFPKFLIKIENFQSSSLLIFLIPNLSQKVNAEKVAVFGKKMTQKLYRRHSGRPGGMKVETFNQLQQRIPERIIEHTIRGSFLKEG</sequence>
<dbReference type="Gene3D" id="3.90.1180.10">
    <property type="entry name" value="Ribosomal protein L13"/>
    <property type="match status" value="1"/>
</dbReference>
<dbReference type="GO" id="GO:0022625">
    <property type="term" value="C:cytosolic large ribosomal subunit"/>
    <property type="evidence" value="ECO:0007669"/>
    <property type="project" value="TreeGrafter"/>
</dbReference>
<protein>
    <submittedName>
        <fullName evidence="4">50S ribosomal L13, chloroplastic-like protein</fullName>
    </submittedName>
</protein>
<evidence type="ECO:0000256" key="3">
    <source>
        <dbReference type="ARBA" id="ARBA00023274"/>
    </source>
</evidence>
<dbReference type="InterPro" id="IPR036899">
    <property type="entry name" value="Ribosomal_uL13_sf"/>
</dbReference>
<dbReference type="EMBL" id="KN421017">
    <property type="protein sequence ID" value="KHG22217.1"/>
    <property type="molecule type" value="Genomic_DNA"/>
</dbReference>
<dbReference type="Proteomes" id="UP000032142">
    <property type="component" value="Unassembled WGS sequence"/>
</dbReference>
<dbReference type="PANTHER" id="PTHR11545:SF2">
    <property type="entry name" value="LARGE RIBOSOMAL SUBUNIT PROTEIN UL13M"/>
    <property type="match status" value="1"/>
</dbReference>
<dbReference type="PANTHER" id="PTHR11545">
    <property type="entry name" value="RIBOSOMAL PROTEIN L13"/>
    <property type="match status" value="1"/>
</dbReference>
<evidence type="ECO:0000313" key="4">
    <source>
        <dbReference type="EMBL" id="KHG22217.1"/>
    </source>
</evidence>
<gene>
    <name evidence="4" type="ORF">F383_09862</name>
</gene>
<evidence type="ECO:0000256" key="2">
    <source>
        <dbReference type="ARBA" id="ARBA00022980"/>
    </source>
</evidence>
<evidence type="ECO:0000313" key="5">
    <source>
        <dbReference type="Proteomes" id="UP000032142"/>
    </source>
</evidence>
<organism evidence="4 5">
    <name type="scientific">Gossypium arboreum</name>
    <name type="common">Tree cotton</name>
    <name type="synonym">Gossypium nanking</name>
    <dbReference type="NCBI Taxonomy" id="29729"/>
    <lineage>
        <taxon>Eukaryota</taxon>
        <taxon>Viridiplantae</taxon>
        <taxon>Streptophyta</taxon>
        <taxon>Embryophyta</taxon>
        <taxon>Tracheophyta</taxon>
        <taxon>Spermatophyta</taxon>
        <taxon>Magnoliopsida</taxon>
        <taxon>eudicotyledons</taxon>
        <taxon>Gunneridae</taxon>
        <taxon>Pentapetalae</taxon>
        <taxon>rosids</taxon>
        <taxon>malvids</taxon>
        <taxon>Malvales</taxon>
        <taxon>Malvaceae</taxon>
        <taxon>Malvoideae</taxon>
        <taxon>Gossypium</taxon>
    </lineage>
</organism>
<keyword evidence="3" id="KW-0687">Ribonucleoprotein</keyword>
<accession>A0A0B0PBN0</accession>
<keyword evidence="2" id="KW-0689">Ribosomal protein</keyword>
<evidence type="ECO:0000256" key="1">
    <source>
        <dbReference type="ARBA" id="ARBA00006227"/>
    </source>
</evidence>
<dbReference type="Pfam" id="PF00572">
    <property type="entry name" value="Ribosomal_L13"/>
    <property type="match status" value="1"/>
</dbReference>
<dbReference type="SUPFAM" id="SSF52161">
    <property type="entry name" value="Ribosomal protein L13"/>
    <property type="match status" value="1"/>
</dbReference>
<dbReference type="GO" id="GO:0003735">
    <property type="term" value="F:structural constituent of ribosome"/>
    <property type="evidence" value="ECO:0007669"/>
    <property type="project" value="InterPro"/>
</dbReference>
<dbReference type="GO" id="GO:0017148">
    <property type="term" value="P:negative regulation of translation"/>
    <property type="evidence" value="ECO:0007669"/>
    <property type="project" value="TreeGrafter"/>
</dbReference>
<dbReference type="GO" id="GO:0003729">
    <property type="term" value="F:mRNA binding"/>
    <property type="evidence" value="ECO:0007669"/>
    <property type="project" value="TreeGrafter"/>
</dbReference>
<name>A0A0B0PBN0_GOSAR</name>
<proteinExistence type="inferred from homology"/>
<reference evidence="5" key="1">
    <citation type="submission" date="2014-09" db="EMBL/GenBank/DDBJ databases">
        <authorList>
            <person name="Mudge J."/>
            <person name="Ramaraj T."/>
            <person name="Lindquist I.E."/>
            <person name="Bharti A.K."/>
            <person name="Sundararajan A."/>
            <person name="Cameron C.T."/>
            <person name="Woodward J.E."/>
            <person name="May G.D."/>
            <person name="Brubaker C."/>
            <person name="Broadhvest J."/>
            <person name="Wilkins T.A."/>
        </authorList>
    </citation>
    <scope>NUCLEOTIDE SEQUENCE</scope>
    <source>
        <strain evidence="5">cv. AKA8401</strain>
    </source>
</reference>
<keyword evidence="5" id="KW-1185">Reference proteome</keyword>